<sequence length="152" mass="17194">MSFPFSSLLLHPPSSSFSFSPSFTVVTSTWQWTSFLPCPQRNVFSCTPTLFRSGLPRQGGNTRTKDSVILIVIRTKPSIDPIFWNYNSHNDLPCRSSDSGDNKSGSKIREEEGVNKRGRSKRLRSSQSHTDEGDEQEKSKMTMSYIKMPELP</sequence>
<evidence type="ECO:0000313" key="2">
    <source>
        <dbReference type="EMBL" id="MED6132105.1"/>
    </source>
</evidence>
<name>A0ABU6S7E6_9FABA</name>
<dbReference type="Proteomes" id="UP001341840">
    <property type="component" value="Unassembled WGS sequence"/>
</dbReference>
<keyword evidence="3" id="KW-1185">Reference proteome</keyword>
<evidence type="ECO:0000313" key="3">
    <source>
        <dbReference type="Proteomes" id="UP001341840"/>
    </source>
</evidence>
<feature type="compositionally biased region" description="Low complexity" evidence="1">
    <location>
        <begin position="96"/>
        <end position="105"/>
    </location>
</feature>
<feature type="region of interest" description="Disordered" evidence="1">
    <location>
        <begin position="88"/>
        <end position="152"/>
    </location>
</feature>
<organism evidence="2 3">
    <name type="scientific">Stylosanthes scabra</name>
    <dbReference type="NCBI Taxonomy" id="79078"/>
    <lineage>
        <taxon>Eukaryota</taxon>
        <taxon>Viridiplantae</taxon>
        <taxon>Streptophyta</taxon>
        <taxon>Embryophyta</taxon>
        <taxon>Tracheophyta</taxon>
        <taxon>Spermatophyta</taxon>
        <taxon>Magnoliopsida</taxon>
        <taxon>eudicotyledons</taxon>
        <taxon>Gunneridae</taxon>
        <taxon>Pentapetalae</taxon>
        <taxon>rosids</taxon>
        <taxon>fabids</taxon>
        <taxon>Fabales</taxon>
        <taxon>Fabaceae</taxon>
        <taxon>Papilionoideae</taxon>
        <taxon>50 kb inversion clade</taxon>
        <taxon>dalbergioids sensu lato</taxon>
        <taxon>Dalbergieae</taxon>
        <taxon>Pterocarpus clade</taxon>
        <taxon>Stylosanthes</taxon>
    </lineage>
</organism>
<protein>
    <submittedName>
        <fullName evidence="2">Uncharacterized protein</fullName>
    </submittedName>
</protein>
<dbReference type="EMBL" id="JASCZI010060460">
    <property type="protein sequence ID" value="MED6132105.1"/>
    <property type="molecule type" value="Genomic_DNA"/>
</dbReference>
<accession>A0ABU6S7E6</accession>
<evidence type="ECO:0000256" key="1">
    <source>
        <dbReference type="SAM" id="MobiDB-lite"/>
    </source>
</evidence>
<reference evidence="2 3" key="1">
    <citation type="journal article" date="2023" name="Plants (Basel)">
        <title>Bridging the Gap: Combining Genomics and Transcriptomics Approaches to Understand Stylosanthes scabra, an Orphan Legume from the Brazilian Caatinga.</title>
        <authorList>
            <person name="Ferreira-Neto J.R.C."/>
            <person name="da Silva M.D."/>
            <person name="Binneck E."/>
            <person name="de Melo N.F."/>
            <person name="da Silva R.H."/>
            <person name="de Melo A.L.T.M."/>
            <person name="Pandolfi V."/>
            <person name="Bustamante F.O."/>
            <person name="Brasileiro-Vidal A.C."/>
            <person name="Benko-Iseppon A.M."/>
        </authorList>
    </citation>
    <scope>NUCLEOTIDE SEQUENCE [LARGE SCALE GENOMIC DNA]</scope>
    <source>
        <tissue evidence="2">Leaves</tissue>
    </source>
</reference>
<proteinExistence type="predicted"/>
<gene>
    <name evidence="2" type="ORF">PIB30_016136</name>
</gene>
<comment type="caution">
    <text evidence="2">The sequence shown here is derived from an EMBL/GenBank/DDBJ whole genome shotgun (WGS) entry which is preliminary data.</text>
</comment>